<dbReference type="EMBL" id="VNHO01000001">
    <property type="protein sequence ID" value="TYP59950.1"/>
    <property type="molecule type" value="Genomic_DNA"/>
</dbReference>
<keyword evidence="2" id="KW-1185">Reference proteome</keyword>
<evidence type="ECO:0000313" key="2">
    <source>
        <dbReference type="Proteomes" id="UP000322294"/>
    </source>
</evidence>
<proteinExistence type="predicted"/>
<accession>A0A5S5B1Z5</accession>
<dbReference type="AlphaFoldDB" id="A0A5S5B1Z5"/>
<reference evidence="1 2" key="1">
    <citation type="submission" date="2019-07" db="EMBL/GenBank/DDBJ databases">
        <title>Genomic Encyclopedia of Type Strains, Phase I: the one thousand microbial genomes (KMG-I) project.</title>
        <authorList>
            <person name="Kyrpides N."/>
        </authorList>
    </citation>
    <scope>NUCLEOTIDE SEQUENCE [LARGE SCALE GENOMIC DNA]</scope>
    <source>
        <strain evidence="1 2">DSM 16647</strain>
    </source>
</reference>
<protein>
    <submittedName>
        <fullName evidence="1">Uncharacterized protein</fullName>
    </submittedName>
</protein>
<gene>
    <name evidence="1" type="ORF">LZ11_00112</name>
</gene>
<name>A0A5S5B1Z5_9FIRM</name>
<sequence length="102" mass="12014">MYTDTNFRSNICFEGKRKVSVDDRNFVLEDIPENIVEETVMKEFLYTITAEFDAMSDILADIEPHRISIENEKKLFEDDIYIQSYIIHEISTLTEKNIVSQN</sequence>
<comment type="caution">
    <text evidence="1">The sequence shown here is derived from an EMBL/GenBank/DDBJ whole genome shotgun (WGS) entry which is preliminary data.</text>
</comment>
<dbReference type="Proteomes" id="UP000322294">
    <property type="component" value="Unassembled WGS sequence"/>
</dbReference>
<evidence type="ECO:0000313" key="1">
    <source>
        <dbReference type="EMBL" id="TYP59950.1"/>
    </source>
</evidence>
<organism evidence="1 2">
    <name type="scientific">Thermosediminibacter litoriperuensis</name>
    <dbReference type="NCBI Taxonomy" id="291989"/>
    <lineage>
        <taxon>Bacteria</taxon>
        <taxon>Bacillati</taxon>
        <taxon>Bacillota</taxon>
        <taxon>Clostridia</taxon>
        <taxon>Thermosediminibacterales</taxon>
        <taxon>Thermosediminibacteraceae</taxon>
        <taxon>Thermosediminibacter</taxon>
    </lineage>
</organism>